<evidence type="ECO:0000259" key="2">
    <source>
        <dbReference type="Pfam" id="PF06985"/>
    </source>
</evidence>
<dbReference type="InterPro" id="IPR010730">
    <property type="entry name" value="HET"/>
</dbReference>
<comment type="caution">
    <text evidence="3">The sequence shown here is derived from an EMBL/GenBank/DDBJ whole genome shotgun (WGS) entry which is preliminary data.</text>
</comment>
<accession>A0ABR0DXV3</accession>
<keyword evidence="4" id="KW-1185">Reference proteome</keyword>
<dbReference type="InterPro" id="IPR052895">
    <property type="entry name" value="HetReg/Transcr_Mod"/>
</dbReference>
<feature type="compositionally biased region" description="Polar residues" evidence="1">
    <location>
        <begin position="199"/>
        <end position="217"/>
    </location>
</feature>
<dbReference type="EMBL" id="JAXOVC010000015">
    <property type="protein sequence ID" value="KAK4493825.1"/>
    <property type="molecule type" value="Genomic_DNA"/>
</dbReference>
<evidence type="ECO:0000313" key="3">
    <source>
        <dbReference type="EMBL" id="KAK4493825.1"/>
    </source>
</evidence>
<gene>
    <name evidence="3" type="ORF">PRZ48_015010</name>
</gene>
<dbReference type="PANTHER" id="PTHR24148:SF73">
    <property type="entry name" value="HET DOMAIN PROTEIN (AFU_ORTHOLOGUE AFUA_8G01020)"/>
    <property type="match status" value="1"/>
</dbReference>
<evidence type="ECO:0000256" key="1">
    <source>
        <dbReference type="SAM" id="MobiDB-lite"/>
    </source>
</evidence>
<name>A0ABR0DXV3_ZASCE</name>
<dbReference type="Pfam" id="PF06985">
    <property type="entry name" value="HET"/>
    <property type="match status" value="1"/>
</dbReference>
<proteinExistence type="predicted"/>
<organism evidence="3 4">
    <name type="scientific">Zasmidium cellare</name>
    <name type="common">Wine cellar mold</name>
    <name type="synonym">Racodium cellare</name>
    <dbReference type="NCBI Taxonomy" id="395010"/>
    <lineage>
        <taxon>Eukaryota</taxon>
        <taxon>Fungi</taxon>
        <taxon>Dikarya</taxon>
        <taxon>Ascomycota</taxon>
        <taxon>Pezizomycotina</taxon>
        <taxon>Dothideomycetes</taxon>
        <taxon>Dothideomycetidae</taxon>
        <taxon>Mycosphaerellales</taxon>
        <taxon>Mycosphaerellaceae</taxon>
        <taxon>Zasmidium</taxon>
    </lineage>
</organism>
<protein>
    <recommendedName>
        <fullName evidence="2">Heterokaryon incompatibility domain-containing protein</fullName>
    </recommendedName>
</protein>
<feature type="domain" description="Heterokaryon incompatibility" evidence="2">
    <location>
        <begin position="55"/>
        <end position="166"/>
    </location>
</feature>
<reference evidence="3 4" key="1">
    <citation type="journal article" date="2023" name="G3 (Bethesda)">
        <title>A chromosome-level genome assembly of Zasmidium syzygii isolated from banana leaves.</title>
        <authorList>
            <person name="van Westerhoven A.C."/>
            <person name="Mehrabi R."/>
            <person name="Talebi R."/>
            <person name="Steentjes M.B.F."/>
            <person name="Corcolon B."/>
            <person name="Chong P.A."/>
            <person name="Kema G.H.J."/>
            <person name="Seidl M.F."/>
        </authorList>
    </citation>
    <scope>NUCLEOTIDE SEQUENCE [LARGE SCALE GENOMIC DNA]</scope>
    <source>
        <strain evidence="3 4">P124</strain>
    </source>
</reference>
<dbReference type="Proteomes" id="UP001305779">
    <property type="component" value="Unassembled WGS sequence"/>
</dbReference>
<evidence type="ECO:0000313" key="4">
    <source>
        <dbReference type="Proteomes" id="UP001305779"/>
    </source>
</evidence>
<sequence>MLFQYAQLARDSIRLIKIDPSSSAVDIHLTLSHQNRYFEKPARYTAIWYPAATPDAERKPVTLNGRTRTLPLEAWNVLSAICEHHDRDDSYWIDAVCINQQDEAEKRFHLQQLENIFSSANKVILWLGASDQAVESAFPALDGRAEPTIEVADAARSIAKRESFIEALRKPELQQVDAVMMSGRSTCRLGAFKDFLQKGPSSSQSVPTHGRQSAGSL</sequence>
<feature type="region of interest" description="Disordered" evidence="1">
    <location>
        <begin position="198"/>
        <end position="217"/>
    </location>
</feature>
<dbReference type="PANTHER" id="PTHR24148">
    <property type="entry name" value="ANKYRIN REPEAT DOMAIN-CONTAINING PROTEIN 39 HOMOLOG-RELATED"/>
    <property type="match status" value="1"/>
</dbReference>